<protein>
    <submittedName>
        <fullName evidence="1">Uncharacterized protein</fullName>
    </submittedName>
</protein>
<dbReference type="PATRIC" id="fig|1068978.7.peg.2449"/>
<reference evidence="1 2" key="1">
    <citation type="submission" date="2014-07" db="EMBL/GenBank/DDBJ databases">
        <title>Whole Genome Sequence of the Amycolatopsis methanolica 239.</title>
        <authorList>
            <person name="Tang B."/>
        </authorList>
    </citation>
    <scope>NUCLEOTIDE SEQUENCE [LARGE SCALE GENOMIC DNA]</scope>
    <source>
        <strain evidence="1 2">239</strain>
    </source>
</reference>
<proteinExistence type="predicted"/>
<evidence type="ECO:0000313" key="2">
    <source>
        <dbReference type="Proteomes" id="UP000062973"/>
    </source>
</evidence>
<accession>A0A076MU13</accession>
<sequence>MTSGSGEPAGRARGWTEAIAALVVERTGVPGRRASSETDAQQEIRFAPPGPSSPVLVVMCEEGQGFLSVDRVRGVSVLYEFDGEPDELPVRWARDPRQRSWLSEVELVDHAIAVLTAGYRFRRVPFHEELRINTSPPFRWITVDLDWPPFAFSRWEPVKPSGARR</sequence>
<dbReference type="HOGENOM" id="CLU_1607431_0_0_11"/>
<dbReference type="AlphaFoldDB" id="A0A076MU13"/>
<dbReference type="STRING" id="1068978.AMETH_2304"/>
<organism evidence="1 2">
    <name type="scientific">Amycolatopsis methanolica 239</name>
    <dbReference type="NCBI Taxonomy" id="1068978"/>
    <lineage>
        <taxon>Bacteria</taxon>
        <taxon>Bacillati</taxon>
        <taxon>Actinomycetota</taxon>
        <taxon>Actinomycetes</taxon>
        <taxon>Pseudonocardiales</taxon>
        <taxon>Pseudonocardiaceae</taxon>
        <taxon>Amycolatopsis</taxon>
        <taxon>Amycolatopsis methanolica group</taxon>
    </lineage>
</organism>
<keyword evidence="2" id="KW-1185">Reference proteome</keyword>
<gene>
    <name evidence="1" type="ORF">AMETH_2304</name>
</gene>
<name>A0A076MU13_AMYME</name>
<evidence type="ECO:0000313" key="1">
    <source>
        <dbReference type="EMBL" id="AIJ22396.1"/>
    </source>
</evidence>
<dbReference type="KEGG" id="amq:AMETH_2304"/>
<dbReference type="Proteomes" id="UP000062973">
    <property type="component" value="Chromosome"/>
</dbReference>
<dbReference type="RefSeq" id="WP_017981607.1">
    <property type="nucleotide sequence ID" value="NZ_AQUL01000001.1"/>
</dbReference>
<dbReference type="EMBL" id="CP009110">
    <property type="protein sequence ID" value="AIJ22396.1"/>
    <property type="molecule type" value="Genomic_DNA"/>
</dbReference>